<dbReference type="RefSeq" id="WP_186845996.1">
    <property type="nucleotide sequence ID" value="NZ_JACOME010000002.1"/>
</dbReference>
<keyword evidence="1" id="KW-1133">Transmembrane helix</keyword>
<organism evidence="3 4">
    <name type="scientific">Winogradskyella echinorum</name>
    <dbReference type="NCBI Taxonomy" id="538189"/>
    <lineage>
        <taxon>Bacteria</taxon>
        <taxon>Pseudomonadati</taxon>
        <taxon>Bacteroidota</taxon>
        <taxon>Flavobacteriia</taxon>
        <taxon>Flavobacteriales</taxon>
        <taxon>Flavobacteriaceae</taxon>
        <taxon>Winogradskyella</taxon>
    </lineage>
</organism>
<keyword evidence="2" id="KW-0732">Signal</keyword>
<keyword evidence="1" id="KW-0472">Membrane</keyword>
<reference evidence="3 4" key="1">
    <citation type="submission" date="2020-08" db="EMBL/GenBank/DDBJ databases">
        <title>Winogradskyella ouciana sp. nov., isolated from the hadal seawater of the Mariana Trench.</title>
        <authorList>
            <person name="He X."/>
        </authorList>
    </citation>
    <scope>NUCLEOTIDE SEQUENCE [LARGE SCALE GENOMIC DNA]</scope>
    <source>
        <strain evidence="3 4">KCTC 22026</strain>
    </source>
</reference>
<evidence type="ECO:0000313" key="4">
    <source>
        <dbReference type="Proteomes" id="UP000607435"/>
    </source>
</evidence>
<evidence type="ECO:0000256" key="2">
    <source>
        <dbReference type="SAM" id="SignalP"/>
    </source>
</evidence>
<dbReference type="EMBL" id="JACOME010000002">
    <property type="protein sequence ID" value="MBC3846897.1"/>
    <property type="molecule type" value="Genomic_DNA"/>
</dbReference>
<gene>
    <name evidence="3" type="ORF">H6H04_10945</name>
</gene>
<comment type="caution">
    <text evidence="3">The sequence shown here is derived from an EMBL/GenBank/DDBJ whole genome shotgun (WGS) entry which is preliminary data.</text>
</comment>
<proteinExistence type="predicted"/>
<dbReference type="Proteomes" id="UP000607435">
    <property type="component" value="Unassembled WGS sequence"/>
</dbReference>
<feature type="transmembrane region" description="Helical" evidence="1">
    <location>
        <begin position="48"/>
        <end position="73"/>
    </location>
</feature>
<evidence type="ECO:0000256" key="1">
    <source>
        <dbReference type="SAM" id="Phobius"/>
    </source>
</evidence>
<evidence type="ECO:0008006" key="5">
    <source>
        <dbReference type="Google" id="ProtNLM"/>
    </source>
</evidence>
<feature type="chain" id="PRO_5047130172" description="DUF4134 domain-containing protein" evidence="2">
    <location>
        <begin position="21"/>
        <end position="137"/>
    </location>
</feature>
<keyword evidence="1" id="KW-0812">Transmembrane</keyword>
<protein>
    <recommendedName>
        <fullName evidence="5">DUF4134 domain-containing protein</fullName>
    </recommendedName>
</protein>
<accession>A0ABR6Y2C0</accession>
<keyword evidence="4" id="KW-1185">Reference proteome</keyword>
<feature type="signal peptide" evidence="2">
    <location>
        <begin position="1"/>
        <end position="20"/>
    </location>
</feature>
<name>A0ABR6Y2C0_9FLAO</name>
<sequence>MKVKLIVLLLCFGFINDAFGQVLADKKNQNAQDLYEFHIIKKKANNTSAWIVLSGGVAMIVGGYGINMSGGIIDNDSTNNKKGLWLSYLGGAVTLVSVPLFIASGKHNKKAKIQLENGAVGLGNKFSFSGVSFVFSF</sequence>
<evidence type="ECO:0000313" key="3">
    <source>
        <dbReference type="EMBL" id="MBC3846897.1"/>
    </source>
</evidence>
<feature type="transmembrane region" description="Helical" evidence="1">
    <location>
        <begin position="85"/>
        <end position="103"/>
    </location>
</feature>